<reference evidence="1" key="1">
    <citation type="submission" date="2018-04" db="EMBL/GenBank/DDBJ databases">
        <title>Genomes of the Obligate Erwinia dacicola and Facultative Enterobacter sp. OLF Endosymbionts of the Olive Fruit fly, Bactrocera oleae.</title>
        <authorList>
            <person name="Estes A.M."/>
            <person name="Hearn D.J."/>
            <person name="Agarwal S."/>
            <person name="Pierson E.A."/>
            <person name="Dunning-Hotopp J.C."/>
        </authorList>
    </citation>
    <scope>NUCLEOTIDE SEQUENCE [LARGE SCALE GENOMIC DNA]</scope>
    <source>
        <strain evidence="1">Oroville</strain>
    </source>
</reference>
<comment type="caution">
    <text evidence="1">The sequence shown here is derived from an EMBL/GenBank/DDBJ whole genome shotgun (WGS) entry which is preliminary data.</text>
</comment>
<gene>
    <name evidence="1" type="ORF">ACZ87_03285</name>
</gene>
<proteinExistence type="predicted"/>
<dbReference type="EMBL" id="LJAM02000528">
    <property type="protein sequence ID" value="RAP69922.1"/>
    <property type="molecule type" value="Genomic_DNA"/>
</dbReference>
<protein>
    <submittedName>
        <fullName evidence="1">Uncharacterized protein</fullName>
    </submittedName>
</protein>
<feature type="non-terminal residue" evidence="1">
    <location>
        <position position="34"/>
    </location>
</feature>
<keyword evidence="2" id="KW-1185">Reference proteome</keyword>
<dbReference type="AlphaFoldDB" id="A0A328TKS5"/>
<dbReference type="Proteomes" id="UP000244334">
    <property type="component" value="Unassembled WGS sequence"/>
</dbReference>
<evidence type="ECO:0000313" key="2">
    <source>
        <dbReference type="Proteomes" id="UP000244334"/>
    </source>
</evidence>
<organism evidence="1 2">
    <name type="scientific">Candidatus Erwinia dacicola</name>
    <dbReference type="NCBI Taxonomy" id="252393"/>
    <lineage>
        <taxon>Bacteria</taxon>
        <taxon>Pseudomonadati</taxon>
        <taxon>Pseudomonadota</taxon>
        <taxon>Gammaproteobacteria</taxon>
        <taxon>Enterobacterales</taxon>
        <taxon>Erwiniaceae</taxon>
        <taxon>Erwinia</taxon>
    </lineage>
</organism>
<sequence length="34" mass="3733">MLLKDLIFQIFGSPAASRLGDTPNKMILPDLFVA</sequence>
<evidence type="ECO:0000313" key="1">
    <source>
        <dbReference type="EMBL" id="RAP69922.1"/>
    </source>
</evidence>
<accession>A0A328TKS5</accession>
<name>A0A328TKS5_9GAMM</name>